<keyword evidence="2" id="KW-1185">Reference proteome</keyword>
<evidence type="ECO:0000313" key="1">
    <source>
        <dbReference type="EMBL" id="RKP53434.1"/>
    </source>
</evidence>
<accession>A0A494XZ68</accession>
<name>A0A494XZ68_9BURK</name>
<dbReference type="RefSeq" id="WP_121088062.1">
    <property type="nucleotide sequence ID" value="NZ_RBZU01000007.1"/>
</dbReference>
<dbReference type="EMBL" id="RBZU01000007">
    <property type="protein sequence ID" value="RKP53434.1"/>
    <property type="molecule type" value="Genomic_DNA"/>
</dbReference>
<dbReference type="Proteomes" id="UP000270342">
    <property type="component" value="Unassembled WGS sequence"/>
</dbReference>
<proteinExistence type="predicted"/>
<gene>
    <name evidence="1" type="ORF">D7S86_17165</name>
</gene>
<sequence>MRFRFWMVGKFVLVIVCIAVLAAVVRGLWNWVMPTLFTGAQTIDYLHAIGLLVLSRVLLGGFHGHARGGCGPRFWRRWERMTPEEREQLTQGMAAMRGRRGWRC</sequence>
<organism evidence="1 2">
    <name type="scientific">Pararobbsia silviterrae</name>
    <dbReference type="NCBI Taxonomy" id="1792498"/>
    <lineage>
        <taxon>Bacteria</taxon>
        <taxon>Pseudomonadati</taxon>
        <taxon>Pseudomonadota</taxon>
        <taxon>Betaproteobacteria</taxon>
        <taxon>Burkholderiales</taxon>
        <taxon>Burkholderiaceae</taxon>
        <taxon>Pararobbsia</taxon>
    </lineage>
</organism>
<comment type="caution">
    <text evidence="1">The sequence shown here is derived from an EMBL/GenBank/DDBJ whole genome shotgun (WGS) entry which is preliminary data.</text>
</comment>
<reference evidence="1 2" key="1">
    <citation type="submission" date="2018-10" db="EMBL/GenBank/DDBJ databases">
        <title>Robbsia sp. DHC34, isolated from soil.</title>
        <authorList>
            <person name="Gao Z.-H."/>
            <person name="Qiu L.-H."/>
        </authorList>
    </citation>
    <scope>NUCLEOTIDE SEQUENCE [LARGE SCALE GENOMIC DNA]</scope>
    <source>
        <strain evidence="1 2">DHC34</strain>
    </source>
</reference>
<protein>
    <submittedName>
        <fullName evidence="1">Uncharacterized protein</fullName>
    </submittedName>
</protein>
<evidence type="ECO:0000313" key="2">
    <source>
        <dbReference type="Proteomes" id="UP000270342"/>
    </source>
</evidence>
<dbReference type="AlphaFoldDB" id="A0A494XZ68"/>